<dbReference type="SUPFAM" id="SSF51430">
    <property type="entry name" value="NAD(P)-linked oxidoreductase"/>
    <property type="match status" value="1"/>
</dbReference>
<accession>A0ABR3YEX1</accession>
<name>A0ABR3YEX1_9EURO</name>
<keyword evidence="1" id="KW-0560">Oxidoreductase</keyword>
<organism evidence="3 4">
    <name type="scientific">Paecilomyces lecythidis</name>
    <dbReference type="NCBI Taxonomy" id="3004212"/>
    <lineage>
        <taxon>Eukaryota</taxon>
        <taxon>Fungi</taxon>
        <taxon>Dikarya</taxon>
        <taxon>Ascomycota</taxon>
        <taxon>Pezizomycotina</taxon>
        <taxon>Eurotiomycetes</taxon>
        <taxon>Eurotiomycetidae</taxon>
        <taxon>Eurotiales</taxon>
        <taxon>Thermoascaceae</taxon>
        <taxon>Paecilomyces</taxon>
    </lineage>
</organism>
<evidence type="ECO:0000313" key="4">
    <source>
        <dbReference type="Proteomes" id="UP001583193"/>
    </source>
</evidence>
<reference evidence="3 4" key="1">
    <citation type="journal article" date="2024" name="IMA Fungus">
        <title>IMA Genome - F19 : A genome assembly and annotation guide to empower mycologists, including annotated draft genome sequences of Ceratocystis pirilliformis, Diaporthe australafricana, Fusarium ophioides, Paecilomyces lecythidis, and Sporothrix stenoceras.</title>
        <authorList>
            <person name="Aylward J."/>
            <person name="Wilson A.M."/>
            <person name="Visagie C.M."/>
            <person name="Spraker J."/>
            <person name="Barnes I."/>
            <person name="Buitendag C."/>
            <person name="Ceriani C."/>
            <person name="Del Mar Angel L."/>
            <person name="du Plessis D."/>
            <person name="Fuchs T."/>
            <person name="Gasser K."/>
            <person name="Kramer D."/>
            <person name="Li W."/>
            <person name="Munsamy K."/>
            <person name="Piso A."/>
            <person name="Price J.L."/>
            <person name="Sonnekus B."/>
            <person name="Thomas C."/>
            <person name="van der Nest A."/>
            <person name="van Dijk A."/>
            <person name="van Heerden A."/>
            <person name="van Vuuren N."/>
            <person name="Yilmaz N."/>
            <person name="Duong T.A."/>
            <person name="van der Merwe N.A."/>
            <person name="Wingfield M.J."/>
            <person name="Wingfield B.D."/>
        </authorList>
    </citation>
    <scope>NUCLEOTIDE SEQUENCE [LARGE SCALE GENOMIC DNA]</scope>
    <source>
        <strain evidence="3 4">CMW 18167</strain>
    </source>
</reference>
<dbReference type="InterPro" id="IPR050791">
    <property type="entry name" value="Aldo-Keto_reductase"/>
</dbReference>
<evidence type="ECO:0000259" key="2">
    <source>
        <dbReference type="Pfam" id="PF00248"/>
    </source>
</evidence>
<gene>
    <name evidence="3" type="ORF">Plec18167_000462</name>
</gene>
<sequence>MVTTLPFGDLHVPVPGFGAMGLNSGMGKDLDFEQAEPVLLKAVELGCTFWDTAVNNIFNFNDGFRFLIASGLQVVYKNGENEKLLGNFIKKHNVRDKIFVASKCGFDISGPERRVTNSAAHIKEYIEGTIDRLGFTPDLYYLHRIDPNTPLEESIGALDELRRTGKTKYIGLSECSASTLRKANAIAKIDAVQAEYSAFETLHETSGLIDAARELGVSFVAFSPLGHGWLVDDFPFKSPDDFAPTDFRRTVPKFQGENFYKNKAIVNEIKKLATRKGCSVAQIALAWVAAQGLITIPGTTKPSRLEENWASRYVNFTEEELKEMRAIVDAAKPVGERYSAIFQSMVGH</sequence>
<dbReference type="PANTHER" id="PTHR43625:SF7">
    <property type="entry name" value="REDUCTASE (YAKC), PUTATIVE (AFU_ORTHOLOGUE AFUA_8G01560)-RELATED"/>
    <property type="match status" value="1"/>
</dbReference>
<proteinExistence type="predicted"/>
<dbReference type="InterPro" id="IPR023210">
    <property type="entry name" value="NADP_OxRdtase_dom"/>
</dbReference>
<protein>
    <recommendedName>
        <fullName evidence="2">NADP-dependent oxidoreductase domain-containing protein</fullName>
    </recommendedName>
</protein>
<dbReference type="Proteomes" id="UP001583193">
    <property type="component" value="Unassembled WGS sequence"/>
</dbReference>
<comment type="caution">
    <text evidence="3">The sequence shown here is derived from an EMBL/GenBank/DDBJ whole genome shotgun (WGS) entry which is preliminary data.</text>
</comment>
<keyword evidence="4" id="KW-1185">Reference proteome</keyword>
<dbReference type="InterPro" id="IPR036812">
    <property type="entry name" value="NAD(P)_OxRdtase_dom_sf"/>
</dbReference>
<dbReference type="Pfam" id="PF00248">
    <property type="entry name" value="Aldo_ket_red"/>
    <property type="match status" value="1"/>
</dbReference>
<dbReference type="PANTHER" id="PTHR43625">
    <property type="entry name" value="AFLATOXIN B1 ALDEHYDE REDUCTASE"/>
    <property type="match status" value="1"/>
</dbReference>
<dbReference type="EMBL" id="JAVDPF010000001">
    <property type="protein sequence ID" value="KAL1886530.1"/>
    <property type="molecule type" value="Genomic_DNA"/>
</dbReference>
<evidence type="ECO:0000313" key="3">
    <source>
        <dbReference type="EMBL" id="KAL1886530.1"/>
    </source>
</evidence>
<dbReference type="Gene3D" id="3.20.20.100">
    <property type="entry name" value="NADP-dependent oxidoreductase domain"/>
    <property type="match status" value="1"/>
</dbReference>
<feature type="domain" description="NADP-dependent oxidoreductase" evidence="2">
    <location>
        <begin position="16"/>
        <end position="328"/>
    </location>
</feature>
<evidence type="ECO:0000256" key="1">
    <source>
        <dbReference type="ARBA" id="ARBA00023002"/>
    </source>
</evidence>